<comment type="caution">
    <text evidence="6">The sequence shown here is derived from an EMBL/GenBank/DDBJ whole genome shotgun (WGS) entry which is preliminary data.</text>
</comment>
<organism evidence="6 7">
    <name type="scientific">Natronolimnobius baerhuensis</name>
    <dbReference type="NCBI Taxonomy" id="253108"/>
    <lineage>
        <taxon>Archaea</taxon>
        <taxon>Methanobacteriati</taxon>
        <taxon>Methanobacteriota</taxon>
        <taxon>Stenosarchaea group</taxon>
        <taxon>Halobacteria</taxon>
        <taxon>Halobacteriales</taxon>
        <taxon>Natrialbaceae</taxon>
        <taxon>Natronolimnobius</taxon>
    </lineage>
</organism>
<feature type="domain" description="HTH iclR-type" evidence="4">
    <location>
        <begin position="11"/>
        <end position="70"/>
    </location>
</feature>
<accession>A0A202E717</accession>
<dbReference type="Gene3D" id="1.10.10.10">
    <property type="entry name" value="Winged helix-like DNA-binding domain superfamily/Winged helix DNA-binding domain"/>
    <property type="match status" value="1"/>
</dbReference>
<dbReference type="InterPro" id="IPR036390">
    <property type="entry name" value="WH_DNA-bd_sf"/>
</dbReference>
<dbReference type="PROSITE" id="PS51077">
    <property type="entry name" value="HTH_ICLR"/>
    <property type="match status" value="1"/>
</dbReference>
<dbReference type="Proteomes" id="UP000196084">
    <property type="component" value="Unassembled WGS sequence"/>
</dbReference>
<dbReference type="OrthoDB" id="14763at2157"/>
<dbReference type="SUPFAM" id="SSF46785">
    <property type="entry name" value="Winged helix' DNA-binding domain"/>
    <property type="match status" value="1"/>
</dbReference>
<evidence type="ECO:0000313" key="6">
    <source>
        <dbReference type="EMBL" id="OVE84063.1"/>
    </source>
</evidence>
<sequence length="255" mass="28378">MKERAADGRAIKSNETLFAIVETLTETGGAGVTELAERLDLAKSTVHKHLVSLERRRYVVNDGHQYRLGLQFFNTGVAVRNQYDVYHAAKDRIERLAAETDEAVWLIVHENGRGIFLYGVSHNDSFSFDSTIGTWVPLHANSAGKAILAHLPEQEVVEIIERHGLPAQTENTITDDETLLDELEATRERGYAMNFQEDMRGLHAIATPVIEDGRPVAAVTIAGAANRLTEERIDAELCEPLFEAVDDIELRLVYG</sequence>
<dbReference type="InterPro" id="IPR014757">
    <property type="entry name" value="Tscrpt_reg_IclR_C"/>
</dbReference>
<dbReference type="InterPro" id="IPR029016">
    <property type="entry name" value="GAF-like_dom_sf"/>
</dbReference>
<keyword evidence="3" id="KW-0804">Transcription</keyword>
<keyword evidence="2" id="KW-0238">DNA-binding</keyword>
<dbReference type="SUPFAM" id="SSF55781">
    <property type="entry name" value="GAF domain-like"/>
    <property type="match status" value="1"/>
</dbReference>
<dbReference type="RefSeq" id="WP_087714321.1">
    <property type="nucleotide sequence ID" value="NZ_MWPH01000002.1"/>
</dbReference>
<feature type="domain" description="IclR-ED" evidence="5">
    <location>
        <begin position="71"/>
        <end position="254"/>
    </location>
</feature>
<keyword evidence="7" id="KW-1185">Reference proteome</keyword>
<dbReference type="InterPro" id="IPR005471">
    <property type="entry name" value="Tscrpt_reg_IclR_N"/>
</dbReference>
<evidence type="ECO:0000313" key="7">
    <source>
        <dbReference type="Proteomes" id="UP000196084"/>
    </source>
</evidence>
<evidence type="ECO:0000256" key="3">
    <source>
        <dbReference type="ARBA" id="ARBA00023163"/>
    </source>
</evidence>
<evidence type="ECO:0000256" key="2">
    <source>
        <dbReference type="ARBA" id="ARBA00023125"/>
    </source>
</evidence>
<dbReference type="Pfam" id="PF01614">
    <property type="entry name" value="IclR_C"/>
    <property type="match status" value="1"/>
</dbReference>
<proteinExistence type="predicted"/>
<dbReference type="GO" id="GO:0003677">
    <property type="term" value="F:DNA binding"/>
    <property type="evidence" value="ECO:0007669"/>
    <property type="project" value="UniProtKB-KW"/>
</dbReference>
<dbReference type="SMART" id="SM00346">
    <property type="entry name" value="HTH_ICLR"/>
    <property type="match status" value="1"/>
</dbReference>
<dbReference type="GO" id="GO:0003700">
    <property type="term" value="F:DNA-binding transcription factor activity"/>
    <property type="evidence" value="ECO:0007669"/>
    <property type="project" value="TreeGrafter"/>
</dbReference>
<dbReference type="Pfam" id="PF09339">
    <property type="entry name" value="HTH_IclR"/>
    <property type="match status" value="1"/>
</dbReference>
<dbReference type="PROSITE" id="PS51078">
    <property type="entry name" value="ICLR_ED"/>
    <property type="match status" value="1"/>
</dbReference>
<dbReference type="PANTHER" id="PTHR30136">
    <property type="entry name" value="HELIX-TURN-HELIX TRANSCRIPTIONAL REGULATOR, ICLR FAMILY"/>
    <property type="match status" value="1"/>
</dbReference>
<dbReference type="InterPro" id="IPR036388">
    <property type="entry name" value="WH-like_DNA-bd_sf"/>
</dbReference>
<dbReference type="AlphaFoldDB" id="A0A202E717"/>
<dbReference type="CDD" id="cd00090">
    <property type="entry name" value="HTH_ARSR"/>
    <property type="match status" value="1"/>
</dbReference>
<dbReference type="InterPro" id="IPR050707">
    <property type="entry name" value="HTH_MetabolicPath_Reg"/>
</dbReference>
<dbReference type="PANTHER" id="PTHR30136:SF35">
    <property type="entry name" value="HTH-TYPE TRANSCRIPTIONAL REGULATOR RV1719"/>
    <property type="match status" value="1"/>
</dbReference>
<dbReference type="GO" id="GO:0045892">
    <property type="term" value="P:negative regulation of DNA-templated transcription"/>
    <property type="evidence" value="ECO:0007669"/>
    <property type="project" value="TreeGrafter"/>
</dbReference>
<name>A0A202E717_9EURY</name>
<keyword evidence="1" id="KW-0805">Transcription regulation</keyword>
<dbReference type="Gene3D" id="3.30.450.40">
    <property type="match status" value="1"/>
</dbReference>
<evidence type="ECO:0000259" key="5">
    <source>
        <dbReference type="PROSITE" id="PS51078"/>
    </source>
</evidence>
<gene>
    <name evidence="6" type="ORF">B2G88_06410</name>
</gene>
<evidence type="ECO:0000259" key="4">
    <source>
        <dbReference type="PROSITE" id="PS51077"/>
    </source>
</evidence>
<reference evidence="6 7" key="1">
    <citation type="submission" date="2017-02" db="EMBL/GenBank/DDBJ databases">
        <title>Natronthermophilus aegyptiacus gen. nov.,sp. nov., an aerobic, extremely halophilic alkalithermophilic archaeon isolated from the athalassohaline Wadi An Natrun, Egypt.</title>
        <authorList>
            <person name="Zhao B."/>
        </authorList>
    </citation>
    <scope>NUCLEOTIDE SEQUENCE [LARGE SCALE GENOMIC DNA]</scope>
    <source>
        <strain evidence="6 7">CGMCC 1.3597</strain>
    </source>
</reference>
<protein>
    <submittedName>
        <fullName evidence="6">IclR family transcriptional regulator</fullName>
    </submittedName>
</protein>
<evidence type="ECO:0000256" key="1">
    <source>
        <dbReference type="ARBA" id="ARBA00023015"/>
    </source>
</evidence>
<dbReference type="EMBL" id="MWPH01000002">
    <property type="protein sequence ID" value="OVE84063.1"/>
    <property type="molecule type" value="Genomic_DNA"/>
</dbReference>
<dbReference type="InterPro" id="IPR011991">
    <property type="entry name" value="ArsR-like_HTH"/>
</dbReference>